<keyword evidence="2" id="KW-1185">Reference proteome</keyword>
<name>A0ABC9X3J0_GRUJA</name>
<protein>
    <submittedName>
        <fullName evidence="1">Uncharacterized protein</fullName>
    </submittedName>
</protein>
<gene>
    <name evidence="1" type="ORF">GRJ2_001689600</name>
</gene>
<accession>A0ABC9X3J0</accession>
<proteinExistence type="predicted"/>
<reference evidence="1 2" key="1">
    <citation type="submission" date="2024-06" db="EMBL/GenBank/DDBJ databases">
        <title>The draft genome of Grus japonensis, version 3.</title>
        <authorList>
            <person name="Nabeshima K."/>
            <person name="Suzuki S."/>
            <person name="Onuma M."/>
        </authorList>
    </citation>
    <scope>NUCLEOTIDE SEQUENCE [LARGE SCALE GENOMIC DNA]</scope>
    <source>
        <strain evidence="1 2">451A</strain>
    </source>
</reference>
<dbReference type="AlphaFoldDB" id="A0ABC9X3J0"/>
<sequence>MGDGFHHHICFQGLTPFTERPFVTCNRRVRRGALLYTRNKVEGGRRSGSWQHVCSTAALPAAALQPGMLVPSLTSREGPLTPIFLTKT</sequence>
<dbReference type="EMBL" id="BAAFJT010000007">
    <property type="protein sequence ID" value="GAB0192243.1"/>
    <property type="molecule type" value="Genomic_DNA"/>
</dbReference>
<dbReference type="Proteomes" id="UP001623348">
    <property type="component" value="Unassembled WGS sequence"/>
</dbReference>
<comment type="caution">
    <text evidence="1">The sequence shown here is derived from an EMBL/GenBank/DDBJ whole genome shotgun (WGS) entry which is preliminary data.</text>
</comment>
<evidence type="ECO:0000313" key="2">
    <source>
        <dbReference type="Proteomes" id="UP001623348"/>
    </source>
</evidence>
<evidence type="ECO:0000313" key="1">
    <source>
        <dbReference type="EMBL" id="GAB0192243.1"/>
    </source>
</evidence>
<organism evidence="1 2">
    <name type="scientific">Grus japonensis</name>
    <name type="common">Japanese crane</name>
    <name type="synonym">Red-crowned crane</name>
    <dbReference type="NCBI Taxonomy" id="30415"/>
    <lineage>
        <taxon>Eukaryota</taxon>
        <taxon>Metazoa</taxon>
        <taxon>Chordata</taxon>
        <taxon>Craniata</taxon>
        <taxon>Vertebrata</taxon>
        <taxon>Euteleostomi</taxon>
        <taxon>Archelosauria</taxon>
        <taxon>Archosauria</taxon>
        <taxon>Dinosauria</taxon>
        <taxon>Saurischia</taxon>
        <taxon>Theropoda</taxon>
        <taxon>Coelurosauria</taxon>
        <taxon>Aves</taxon>
        <taxon>Neognathae</taxon>
        <taxon>Neoaves</taxon>
        <taxon>Gruiformes</taxon>
        <taxon>Gruidae</taxon>
        <taxon>Grus</taxon>
    </lineage>
</organism>